<evidence type="ECO:0000313" key="3">
    <source>
        <dbReference type="Proteomes" id="UP000239649"/>
    </source>
</evidence>
<dbReference type="OrthoDB" id="10508677at2759"/>
<dbReference type="InterPro" id="IPR039301">
    <property type="entry name" value="Sip5/DA2"/>
</dbReference>
<feature type="compositionally biased region" description="Pro residues" evidence="1">
    <location>
        <begin position="1435"/>
        <end position="1445"/>
    </location>
</feature>
<sequence>MFPSVAGLVDPLAGLASKPLSVKLGDQLHAVLDAGGLQHAPALVSCDLVSPGGNPPSTAGLPPGPVLDGDAFVAAAARLPPAQLRAALENCLLECTNSRLARPEEMFSALPCSKVHTGVAGLVQLVAGGGGGVGDGPALFPPAAGLPTLGNLLRGTVLPPSATSRLISPPAVQIFTAHSQVGGDVRSAAEHFDNGSVPSMYTRGHNHVCVAARRGRRYYTLLSGVPVWQHFDVVPSAGAGGGGGQQQQDGEAGGSEHKAKGKQARQQERKQPGAAAAAAAAASGCEPPAQAGPAPPGACALRQSACSCSFPDLRTLWCVHRCDAMLGLLSDPALHVLDCDALGALLAPLGARQLAQLLLTVALLGGTLPDVVLSLQLPAAQQAALFVRRLGHVAVPVPGPAELRTFCYNAADAALSQLPQYTPADPYRCHTMPAQRDSATAADPCQPPHTAPRLSVLSPAEGSVLQGVDARVAPLTPELVWHLKGMGVDALDSFPESVGAPNAAGVWPTEVRGGTSLGFEDALGLARSLGRLGGAYKPVALQLLKDLTAVLAHPHYLSASLPAVSWPSFARRLAQVWEQMATPQERWTAFVEGGMRLPAVWSEAVREVAWQVVGQLPVLWSLARHLGVAMRGTGRAAAMALLTRGVSLLPRSAGGAGGSAFTDLLLFERSMQRSYAQHAEGLATFLKQKQGQLRPAREGSLMQAAARSVAKQLLAADRPLAESHAAFQDLFLDLQEAVLAEGAALLQERAFSDVPRLGSMGLPAAAPEALLPPLLRNAGAVLKHHTVGVLNTGLSHNAEGLDRHALPPHLPPALPSSPFTWVTLDVRAMLALSSPGSAAACWAAAYLQLVPKYSPAGAVPLWTWLRQGATLALLLGGAVEAAGRRDWHAAAMLADNAGKYLASSARLVPAAAVADLAQLQAACPMLRSLAAAAAAQLRDFMVLLAPPRRAVLTHTSSLRACCLLLRAVLGLLLQALEPPLLLRTALPGGGPAGQPHQPMPDHLLAMLQQLLPHMQDMYDLQHVQAQALGAHQLVAEQAQVVAAVQHAQAAVQQAQAALAEAVGQQPAGRPLGPTPAAAAAAVVADQPLAQPLALSAAAALAADASVLVQAAQAMLDLAHGTLTAQPLLPLASSLATAGAAAAAARARQDTPLWRSAELDTQFGQYPYHHDADEDRQQARSFALNDAMVMLAQALPVALLPLLRQPPAAAAGQLASRLVDAAEERKHKYSPGVSFRVRHSASVFLTCSVLHLAGRAAGGPPRLAAMPAAWHLLSSSLLDTNVTTAGRHAGASWRPTWLGPSTLLCMLRACTLVPAGAAAGVAASTGRQQQQQQQQQRPTEDAKQGDQAAPPPAAQSGLCCLRVGDTTLDASLAKTAVQRVLTWLTTGTQEHWKGSSYALWRAPPPRIVGAAAQHAVAAAEGAHAVAGGAAAGQVVAPPPPLPPPPQQQQDQQQQEQEAVQQQQQAGAAPAAAQQGAGQQGGVQPAMEPAAAAAAMAGAAYAVERLAGLPPRQAFCGGPLLTSGVSAAFTRSWPVSAVGVLHWWLQHCDRLQPPEVRRGAAADAAEAALEPPHTLGPRYSMLDEVATRYAVLAAPRDAAVTVGREQRFVTLEGPVAVAPATATAPKLRTLCGPLLMLLCMECPLEVHRAAADALLAAAALPGGAQELVGCGPLWALQRLLLRSEGGGGVAGPPAALAAQGRRVVQAVEGALLAESADWGAVLHSQAAAAADAEMLAAERRAAAAVVRPGGAAGNPMLPQQIVPVPHWMLEQMAGNAPFDPFDPFIMPHVPPPLADEDSDFGDEEEDEGFDDEEEGFDEEDMDGEMDPWGQGDDELDADSDLEDMEGMEGVPPPWPPVF</sequence>
<comment type="caution">
    <text evidence="2">The sequence shown here is derived from an EMBL/GenBank/DDBJ whole genome shotgun (WGS) entry which is preliminary data.</text>
</comment>
<dbReference type="PANTHER" id="PTHR31315:SF1">
    <property type="entry name" value="PROTEIN SIP5"/>
    <property type="match status" value="1"/>
</dbReference>
<dbReference type="PANTHER" id="PTHR31315">
    <property type="entry name" value="PROTEIN SIP5"/>
    <property type="match status" value="1"/>
</dbReference>
<organism evidence="2 3">
    <name type="scientific">Micractinium conductrix</name>
    <dbReference type="NCBI Taxonomy" id="554055"/>
    <lineage>
        <taxon>Eukaryota</taxon>
        <taxon>Viridiplantae</taxon>
        <taxon>Chlorophyta</taxon>
        <taxon>core chlorophytes</taxon>
        <taxon>Trebouxiophyceae</taxon>
        <taxon>Chlorellales</taxon>
        <taxon>Chlorellaceae</taxon>
        <taxon>Chlorella clade</taxon>
        <taxon>Micractinium</taxon>
    </lineage>
</organism>
<feature type="region of interest" description="Disordered" evidence="1">
    <location>
        <begin position="238"/>
        <end position="275"/>
    </location>
</feature>
<gene>
    <name evidence="2" type="ORF">C2E20_8752</name>
</gene>
<dbReference type="EMBL" id="LHPF02000053">
    <property type="protein sequence ID" value="PSC67597.1"/>
    <property type="molecule type" value="Genomic_DNA"/>
</dbReference>
<feature type="region of interest" description="Disordered" evidence="1">
    <location>
        <begin position="1788"/>
        <end position="1856"/>
    </location>
</feature>
<feature type="compositionally biased region" description="Low complexity" evidence="1">
    <location>
        <begin position="1322"/>
        <end position="1335"/>
    </location>
</feature>
<evidence type="ECO:0000256" key="1">
    <source>
        <dbReference type="SAM" id="MobiDB-lite"/>
    </source>
</evidence>
<feature type="region of interest" description="Disordered" evidence="1">
    <location>
        <begin position="1428"/>
        <end position="1481"/>
    </location>
</feature>
<evidence type="ECO:0000313" key="2">
    <source>
        <dbReference type="EMBL" id="PSC67597.1"/>
    </source>
</evidence>
<accession>A0A2P6V0H2</accession>
<protein>
    <submittedName>
        <fullName evidence="2">Uncharacterized protein</fullName>
    </submittedName>
</protein>
<dbReference type="Proteomes" id="UP000239649">
    <property type="component" value="Unassembled WGS sequence"/>
</dbReference>
<reference evidence="2 3" key="1">
    <citation type="journal article" date="2018" name="Plant J.">
        <title>Genome sequences of Chlorella sorokiniana UTEX 1602 and Micractinium conductrix SAG 241.80: implications to maltose excretion by a green alga.</title>
        <authorList>
            <person name="Arriola M.B."/>
            <person name="Velmurugan N."/>
            <person name="Zhang Y."/>
            <person name="Plunkett M.H."/>
            <person name="Hondzo H."/>
            <person name="Barney B.M."/>
        </authorList>
    </citation>
    <scope>NUCLEOTIDE SEQUENCE [LARGE SCALE GENOMIC DNA]</scope>
    <source>
        <strain evidence="2 3">SAG 241.80</strain>
    </source>
</reference>
<dbReference type="GO" id="GO:0005737">
    <property type="term" value="C:cytoplasm"/>
    <property type="evidence" value="ECO:0007669"/>
    <property type="project" value="TreeGrafter"/>
</dbReference>
<feature type="compositionally biased region" description="Low complexity" evidence="1">
    <location>
        <begin position="1446"/>
        <end position="1481"/>
    </location>
</feature>
<proteinExistence type="predicted"/>
<keyword evidence="3" id="KW-1185">Reference proteome</keyword>
<name>A0A2P6V0H2_9CHLO</name>
<feature type="compositionally biased region" description="Acidic residues" evidence="1">
    <location>
        <begin position="1792"/>
        <end position="1844"/>
    </location>
</feature>
<feature type="region of interest" description="Disordered" evidence="1">
    <location>
        <begin position="1322"/>
        <end position="1355"/>
    </location>
</feature>